<comment type="caution">
    <text evidence="1">The sequence shown here is derived from an EMBL/GenBank/DDBJ whole genome shotgun (WGS) entry which is preliminary data.</text>
</comment>
<dbReference type="EMBL" id="JAGIOF010000001">
    <property type="protein sequence ID" value="MBP2386334.1"/>
    <property type="molecule type" value="Genomic_DNA"/>
</dbReference>
<proteinExistence type="predicted"/>
<dbReference type="RefSeq" id="WP_209997245.1">
    <property type="nucleotide sequence ID" value="NZ_BAAAJY010000002.1"/>
</dbReference>
<keyword evidence="2" id="KW-1185">Reference proteome</keyword>
<accession>A0ABS4XF71</accession>
<organism evidence="1 2">
    <name type="scientific">Paeniglutamicibacter kerguelensis</name>
    <dbReference type="NCBI Taxonomy" id="254788"/>
    <lineage>
        <taxon>Bacteria</taxon>
        <taxon>Bacillati</taxon>
        <taxon>Actinomycetota</taxon>
        <taxon>Actinomycetes</taxon>
        <taxon>Micrococcales</taxon>
        <taxon>Micrococcaceae</taxon>
        <taxon>Paeniglutamicibacter</taxon>
    </lineage>
</organism>
<protein>
    <submittedName>
        <fullName evidence="1">Uncharacterized protein</fullName>
    </submittedName>
</protein>
<dbReference type="Proteomes" id="UP001296993">
    <property type="component" value="Unassembled WGS sequence"/>
</dbReference>
<name>A0ABS4XF71_9MICC</name>
<reference evidence="1 2" key="1">
    <citation type="submission" date="2021-03" db="EMBL/GenBank/DDBJ databases">
        <title>Sequencing the genomes of 1000 actinobacteria strains.</title>
        <authorList>
            <person name="Klenk H.-P."/>
        </authorList>
    </citation>
    <scope>NUCLEOTIDE SEQUENCE [LARGE SCALE GENOMIC DNA]</scope>
    <source>
        <strain evidence="1 2">DSM 15797</strain>
    </source>
</reference>
<evidence type="ECO:0000313" key="2">
    <source>
        <dbReference type="Proteomes" id="UP001296993"/>
    </source>
</evidence>
<evidence type="ECO:0000313" key="1">
    <source>
        <dbReference type="EMBL" id="MBP2386334.1"/>
    </source>
</evidence>
<sequence length="208" mass="23216">MKGHTISTAYKYQDMTVCGACAVELLLEIPVFDKWLDTSGVDINEAITESDRYLRIIRRETAGVQEFPVTRAPYPEKPIMCDKCLSSFEYDPNNPALDKAAYEELGLARGWEARHAEAIEDPSDIERHHIEMCNASKILAWLYVDLLDTYGDDAEAVPVIANVKKALEHAISAGIQALKGDKERLNGGTLDEFYRTQANIAGLDHTNL</sequence>
<gene>
    <name evidence="1" type="ORF">JOF47_001845</name>
</gene>